<sequence length="174" mass="18732">MPVAFSGVLALASAGFQLAWIRKPTLELSSYLGLWIGAAVISAVAAGAEMVIRVRNSASPWTREITWLAVEQFIPCLVAGGLLTFVLIRFAPEVLWMLPGLWQILFSLGVFASCRLLPRATFGVAVFYLATGLVCLALAHGEHALSPWAMGLPFGVGQLLAAAVLYRTLECRDE</sequence>
<protein>
    <recommendedName>
        <fullName evidence="3">DUF4386 family protein</fullName>
    </recommendedName>
</protein>
<reference evidence="2" key="1">
    <citation type="submission" date="2024-05" db="EMBL/GenBank/DDBJ databases">
        <title>Planctomycetes of the genus Singulisphaera possess chitinolytic capabilities.</title>
        <authorList>
            <person name="Ivanova A."/>
        </authorList>
    </citation>
    <scope>NUCLEOTIDE SEQUENCE</scope>
    <source>
        <strain evidence="2">Ch08T</strain>
    </source>
</reference>
<feature type="transmembrane region" description="Helical" evidence="1">
    <location>
        <begin position="120"/>
        <end position="139"/>
    </location>
</feature>
<keyword evidence="1" id="KW-0472">Membrane</keyword>
<evidence type="ECO:0008006" key="3">
    <source>
        <dbReference type="Google" id="ProtNLM"/>
    </source>
</evidence>
<feature type="transmembrane region" description="Helical" evidence="1">
    <location>
        <begin position="94"/>
        <end position="113"/>
    </location>
</feature>
<name>A0AAU7CR25_9BACT</name>
<proteinExistence type="predicted"/>
<gene>
    <name evidence="2" type="ORF">V5E97_15855</name>
</gene>
<feature type="transmembrane region" description="Helical" evidence="1">
    <location>
        <begin position="29"/>
        <end position="52"/>
    </location>
</feature>
<keyword evidence="1" id="KW-1133">Transmembrane helix</keyword>
<feature type="transmembrane region" description="Helical" evidence="1">
    <location>
        <begin position="145"/>
        <end position="166"/>
    </location>
</feature>
<accession>A0AAU7CR25</accession>
<dbReference type="RefSeq" id="WP_406700289.1">
    <property type="nucleotide sequence ID" value="NZ_CP155447.1"/>
</dbReference>
<organism evidence="2">
    <name type="scientific">Singulisphaera sp. Ch08</name>
    <dbReference type="NCBI Taxonomy" id="3120278"/>
    <lineage>
        <taxon>Bacteria</taxon>
        <taxon>Pseudomonadati</taxon>
        <taxon>Planctomycetota</taxon>
        <taxon>Planctomycetia</taxon>
        <taxon>Isosphaerales</taxon>
        <taxon>Isosphaeraceae</taxon>
        <taxon>Singulisphaera</taxon>
    </lineage>
</organism>
<dbReference type="AlphaFoldDB" id="A0AAU7CR25"/>
<feature type="transmembrane region" description="Helical" evidence="1">
    <location>
        <begin position="64"/>
        <end position="88"/>
    </location>
</feature>
<evidence type="ECO:0000256" key="1">
    <source>
        <dbReference type="SAM" id="Phobius"/>
    </source>
</evidence>
<keyword evidence="1" id="KW-0812">Transmembrane</keyword>
<dbReference type="EMBL" id="CP155447">
    <property type="protein sequence ID" value="XBH07453.1"/>
    <property type="molecule type" value="Genomic_DNA"/>
</dbReference>
<evidence type="ECO:0000313" key="2">
    <source>
        <dbReference type="EMBL" id="XBH07453.1"/>
    </source>
</evidence>